<dbReference type="RefSeq" id="WP_146240464.1">
    <property type="nucleotide sequence ID" value="NZ_QJSP01000009.1"/>
</dbReference>
<accession>A0A318RIL1</accession>
<reference evidence="1 2" key="1">
    <citation type="submission" date="2018-06" db="EMBL/GenBank/DDBJ databases">
        <title>Genomic Encyclopedia of Type Strains, Phase IV (KMG-IV): sequencing the most valuable type-strain genomes for metagenomic binning, comparative biology and taxonomic classification.</title>
        <authorList>
            <person name="Goeker M."/>
        </authorList>
    </citation>
    <scope>NUCLEOTIDE SEQUENCE [LARGE SCALE GENOMIC DNA]</scope>
    <source>
        <strain evidence="1 2">DSM 45521</strain>
    </source>
</reference>
<dbReference type="Proteomes" id="UP000247591">
    <property type="component" value="Unassembled WGS sequence"/>
</dbReference>
<dbReference type="EMBL" id="QJSP01000009">
    <property type="protein sequence ID" value="PYE15970.1"/>
    <property type="molecule type" value="Genomic_DNA"/>
</dbReference>
<keyword evidence="2" id="KW-1185">Reference proteome</keyword>
<evidence type="ECO:0000313" key="1">
    <source>
        <dbReference type="EMBL" id="PYE15970.1"/>
    </source>
</evidence>
<protein>
    <submittedName>
        <fullName evidence="1">Uncharacterized protein</fullName>
    </submittedName>
</protein>
<sequence>MTNIDCGTRTAWPGRAVVPRAPVNTGAQNLWVREFGLLPSAGLVVDPSVLSPFSLAGLGLTRLDRWRTPARPLPVVSRLAVDITNPHALSITYREHSDDAETPLAQEFFADEHPAAWVSALAEQDHILLTVSYCAPLVASDTPAAVVRSLDGAWAGIIACGANCVDRSGTSPSAICARHRLPDRTDSKQQ</sequence>
<proteinExistence type="predicted"/>
<dbReference type="AlphaFoldDB" id="A0A318RIL1"/>
<gene>
    <name evidence="1" type="ORF">DFR67_109198</name>
</gene>
<comment type="caution">
    <text evidence="1">The sequence shown here is derived from an EMBL/GenBank/DDBJ whole genome shotgun (WGS) entry which is preliminary data.</text>
</comment>
<dbReference type="OrthoDB" id="9838967at2"/>
<name>A0A318RIL1_WILLI</name>
<evidence type="ECO:0000313" key="2">
    <source>
        <dbReference type="Proteomes" id="UP000247591"/>
    </source>
</evidence>
<organism evidence="1 2">
    <name type="scientific">Williamsia limnetica</name>
    <dbReference type="NCBI Taxonomy" id="882452"/>
    <lineage>
        <taxon>Bacteria</taxon>
        <taxon>Bacillati</taxon>
        <taxon>Actinomycetota</taxon>
        <taxon>Actinomycetes</taxon>
        <taxon>Mycobacteriales</taxon>
        <taxon>Nocardiaceae</taxon>
        <taxon>Williamsia</taxon>
    </lineage>
</organism>